<proteinExistence type="predicted"/>
<dbReference type="RefSeq" id="XP_031919615.1">
    <property type="nucleotide sequence ID" value="XM_032052954.1"/>
</dbReference>
<reference evidence="2 3" key="1">
    <citation type="submission" date="2019-04" db="EMBL/GenBank/DDBJ databases">
        <title>Friends and foes A comparative genomics study of 23 Aspergillus species from section Flavi.</title>
        <authorList>
            <consortium name="DOE Joint Genome Institute"/>
            <person name="Kjaerbolling I."/>
            <person name="Vesth T."/>
            <person name="Frisvad J.C."/>
            <person name="Nybo J.L."/>
            <person name="Theobald S."/>
            <person name="Kildgaard S."/>
            <person name="Isbrandt T."/>
            <person name="Kuo A."/>
            <person name="Sato A."/>
            <person name="Lyhne E.K."/>
            <person name="Kogle M.E."/>
            <person name="Wiebenga A."/>
            <person name="Kun R.S."/>
            <person name="Lubbers R.J."/>
            <person name="Makela M.R."/>
            <person name="Barry K."/>
            <person name="Chovatia M."/>
            <person name="Clum A."/>
            <person name="Daum C."/>
            <person name="Haridas S."/>
            <person name="He G."/>
            <person name="LaButti K."/>
            <person name="Lipzen A."/>
            <person name="Mondo S."/>
            <person name="Riley R."/>
            <person name="Salamov A."/>
            <person name="Simmons B.A."/>
            <person name="Magnuson J.K."/>
            <person name="Henrissat B."/>
            <person name="Mortensen U.H."/>
            <person name="Larsen T.O."/>
            <person name="Devries R.P."/>
            <person name="Grigoriev I.V."/>
            <person name="Machida M."/>
            <person name="Baker S.E."/>
            <person name="Andersen M.R."/>
        </authorList>
    </citation>
    <scope>NUCLEOTIDE SEQUENCE [LARGE SCALE GENOMIC DNA]</scope>
    <source>
        <strain evidence="2 3">CBS 117625</strain>
    </source>
</reference>
<evidence type="ECO:0000313" key="2">
    <source>
        <dbReference type="EMBL" id="KAE8143552.1"/>
    </source>
</evidence>
<dbReference type="OrthoDB" id="4369670at2759"/>
<evidence type="ECO:0000256" key="1">
    <source>
        <dbReference type="SAM" id="MobiDB-lite"/>
    </source>
</evidence>
<keyword evidence="3" id="KW-1185">Reference proteome</keyword>
<organism evidence="2 3">
    <name type="scientific">Aspergillus pseudotamarii</name>
    <dbReference type="NCBI Taxonomy" id="132259"/>
    <lineage>
        <taxon>Eukaryota</taxon>
        <taxon>Fungi</taxon>
        <taxon>Dikarya</taxon>
        <taxon>Ascomycota</taxon>
        <taxon>Pezizomycotina</taxon>
        <taxon>Eurotiomycetes</taxon>
        <taxon>Eurotiomycetidae</taxon>
        <taxon>Eurotiales</taxon>
        <taxon>Aspergillaceae</taxon>
        <taxon>Aspergillus</taxon>
        <taxon>Aspergillus subgen. Circumdati</taxon>
    </lineage>
</organism>
<gene>
    <name evidence="2" type="ORF">BDV38DRAFT_231635</name>
</gene>
<dbReference type="Proteomes" id="UP000325672">
    <property type="component" value="Unassembled WGS sequence"/>
</dbReference>
<name>A0A5N6TB63_ASPPS</name>
<protein>
    <submittedName>
        <fullName evidence="2">Uncharacterized protein</fullName>
    </submittedName>
</protein>
<evidence type="ECO:0000313" key="3">
    <source>
        <dbReference type="Proteomes" id="UP000325672"/>
    </source>
</evidence>
<dbReference type="AlphaFoldDB" id="A0A5N6TB63"/>
<dbReference type="EMBL" id="ML743551">
    <property type="protein sequence ID" value="KAE8143552.1"/>
    <property type="molecule type" value="Genomic_DNA"/>
</dbReference>
<feature type="compositionally biased region" description="Basic and acidic residues" evidence="1">
    <location>
        <begin position="100"/>
        <end position="110"/>
    </location>
</feature>
<dbReference type="GeneID" id="43637164"/>
<sequence>MIHQITKSVKGHFTAIAEIISSAGCFTVQHCTISFDLEHQAADDNFFRVKAELSPTGERHPQVWATAAQEQGPGTRLAHTTPRKRRLEDLDSRAHKRARGPGEEGLESKD</sequence>
<accession>A0A5N6TB63</accession>
<feature type="region of interest" description="Disordered" evidence="1">
    <location>
        <begin position="66"/>
        <end position="110"/>
    </location>
</feature>